<evidence type="ECO:0000256" key="1">
    <source>
        <dbReference type="ARBA" id="ARBA00008966"/>
    </source>
</evidence>
<gene>
    <name evidence="6" type="primary">BFR2</name>
    <name evidence="6" type="ORF">LTR69_000559</name>
</gene>
<dbReference type="Pfam" id="PF13339">
    <property type="entry name" value="AATF-Che1"/>
    <property type="match status" value="1"/>
</dbReference>
<feature type="compositionally biased region" description="Acidic residues" evidence="3">
    <location>
        <begin position="31"/>
        <end position="41"/>
    </location>
</feature>
<comment type="similarity">
    <text evidence="1">Belongs to the AATF family.</text>
</comment>
<evidence type="ECO:0000313" key="7">
    <source>
        <dbReference type="Proteomes" id="UP001345691"/>
    </source>
</evidence>
<feature type="compositionally biased region" description="Basic and acidic residues" evidence="3">
    <location>
        <begin position="9"/>
        <end position="30"/>
    </location>
</feature>
<organism evidence="6 7">
    <name type="scientific">Exophiala sideris</name>
    <dbReference type="NCBI Taxonomy" id="1016849"/>
    <lineage>
        <taxon>Eukaryota</taxon>
        <taxon>Fungi</taxon>
        <taxon>Dikarya</taxon>
        <taxon>Ascomycota</taxon>
        <taxon>Pezizomycotina</taxon>
        <taxon>Eurotiomycetes</taxon>
        <taxon>Chaetothyriomycetidae</taxon>
        <taxon>Chaetothyriales</taxon>
        <taxon>Herpotrichiellaceae</taxon>
        <taxon>Exophiala</taxon>
    </lineage>
</organism>
<protein>
    <recommendedName>
        <fullName evidence="2">Protein BFR2</fullName>
    </recommendedName>
</protein>
<proteinExistence type="inferred from homology"/>
<dbReference type="EMBL" id="JAVRRF010000001">
    <property type="protein sequence ID" value="KAK5068440.1"/>
    <property type="molecule type" value="Genomic_DNA"/>
</dbReference>
<dbReference type="InterPro" id="IPR039223">
    <property type="entry name" value="AATF/Bfr2"/>
</dbReference>
<comment type="caution">
    <text evidence="6">The sequence shown here is derived from an EMBL/GenBank/DDBJ whole genome shotgun (WGS) entry which is preliminary data.</text>
</comment>
<feature type="region of interest" description="Disordered" evidence="3">
    <location>
        <begin position="1"/>
        <end position="227"/>
    </location>
</feature>
<feature type="region of interest" description="Disordered" evidence="3">
    <location>
        <begin position="320"/>
        <end position="342"/>
    </location>
</feature>
<dbReference type="PANTHER" id="PTHR15565:SF0">
    <property type="entry name" value="PROTEIN AATF"/>
    <property type="match status" value="1"/>
</dbReference>
<feature type="compositionally biased region" description="Acidic residues" evidence="3">
    <location>
        <begin position="164"/>
        <end position="208"/>
    </location>
</feature>
<feature type="domain" description="AATF leucine zipper-containing" evidence="5">
    <location>
        <begin position="248"/>
        <end position="370"/>
    </location>
</feature>
<dbReference type="Pfam" id="PF08164">
    <property type="entry name" value="TRAUB"/>
    <property type="match status" value="1"/>
</dbReference>
<dbReference type="InterPro" id="IPR025160">
    <property type="entry name" value="AATF"/>
</dbReference>
<dbReference type="PANTHER" id="PTHR15565">
    <property type="entry name" value="AATF PROTEIN APOPTOSIS ANTAGONIZING TRANSCRIPTION FACTOR"/>
    <property type="match status" value="1"/>
</dbReference>
<evidence type="ECO:0000313" key="6">
    <source>
        <dbReference type="EMBL" id="KAK5068440.1"/>
    </source>
</evidence>
<evidence type="ECO:0000259" key="5">
    <source>
        <dbReference type="Pfam" id="PF13339"/>
    </source>
</evidence>
<feature type="compositionally biased region" description="Acidic residues" evidence="3">
    <location>
        <begin position="120"/>
        <end position="144"/>
    </location>
</feature>
<evidence type="ECO:0000259" key="4">
    <source>
        <dbReference type="Pfam" id="PF08164"/>
    </source>
</evidence>
<feature type="compositionally biased region" description="Acidic residues" evidence="3">
    <location>
        <begin position="81"/>
        <end position="100"/>
    </location>
</feature>
<keyword evidence="7" id="KW-1185">Reference proteome</keyword>
<dbReference type="Proteomes" id="UP001345691">
    <property type="component" value="Unassembled WGS sequence"/>
</dbReference>
<dbReference type="InterPro" id="IPR012617">
    <property type="entry name" value="AATF_C"/>
</dbReference>
<feature type="domain" description="Apoptosis-antagonizing transcription factor C-terminal" evidence="4">
    <location>
        <begin position="425"/>
        <end position="506"/>
    </location>
</feature>
<evidence type="ECO:0000256" key="2">
    <source>
        <dbReference type="ARBA" id="ARBA00013850"/>
    </source>
</evidence>
<sequence length="542" mass="59985">MGGLRKKVRDLELKRRKDFDPEDDSFRRPDEDDSEVEEDAHDDAGREHYESVGKSRLRQPEKPPTLDAKYGGVAVSRKALDEEDEDDPFAPVDESEEDDPFAARNGEVDGSDEHEHIPDDVELEAEVDENSEIDSDEAFGEGDEERFKDFKFRSSKKNRAGTQSEDELSEEQAEDDDPDESEEDIADDTDLDMDDDEDEDDEEQDDESISSTSAPHGTARNADREELRKAAFSTAGLASALSAGANADVQKGKAVKQQRQTFDRLLDSRIKLQKGITAMNDMSDITLSDDELKQAAQQAEDAALALWSTIDAIRRTILSSSKPDSNTATRKRPFTATRSTPTEELWQQTTSLESDVSPLRRTTLDKWHAKTQPVIDTAPRSKLLGSSQSRSRLTDVLDTYLATESSKLSTANVPSPGTFDDGPFYQALLRDLIASRSANNAGVSSEPFLPTKLHVSGSKGKKVDTKASKGRKVRYTVHEKLENFMAPEDRSTWEDAARREFFASLFGNAGALDEADAVDGVEGEDADGDADAEVEALRLFRS</sequence>
<feature type="compositionally biased region" description="Basic and acidic residues" evidence="3">
    <location>
        <begin position="42"/>
        <end position="61"/>
    </location>
</feature>
<name>A0ABR0JR41_9EURO</name>
<reference evidence="6 7" key="1">
    <citation type="submission" date="2023-08" db="EMBL/GenBank/DDBJ databases">
        <title>Black Yeasts Isolated from many extreme environments.</title>
        <authorList>
            <person name="Coleine C."/>
            <person name="Stajich J.E."/>
            <person name="Selbmann L."/>
        </authorList>
    </citation>
    <scope>NUCLEOTIDE SEQUENCE [LARGE SCALE GENOMIC DNA]</scope>
    <source>
        <strain evidence="6 7">CCFEE 6328</strain>
    </source>
</reference>
<accession>A0ABR0JR41</accession>
<evidence type="ECO:0000256" key="3">
    <source>
        <dbReference type="SAM" id="MobiDB-lite"/>
    </source>
</evidence>